<dbReference type="EMBL" id="BAAADO010000001">
    <property type="protein sequence ID" value="GAA0483695.1"/>
    <property type="molecule type" value="Genomic_DNA"/>
</dbReference>
<comment type="catalytic activity">
    <reaction evidence="7">
        <text>XTP + H2O = XMP + diphosphate + H(+)</text>
        <dbReference type="Rhea" id="RHEA:28610"/>
        <dbReference type="ChEBI" id="CHEBI:15377"/>
        <dbReference type="ChEBI" id="CHEBI:15378"/>
        <dbReference type="ChEBI" id="CHEBI:33019"/>
        <dbReference type="ChEBI" id="CHEBI:57464"/>
        <dbReference type="ChEBI" id="CHEBI:61314"/>
        <dbReference type="EC" id="3.6.1.66"/>
    </reaction>
</comment>
<evidence type="ECO:0000256" key="7">
    <source>
        <dbReference type="HAMAP-Rule" id="MF_01405"/>
    </source>
</evidence>
<feature type="binding site" evidence="7">
    <location>
        <position position="42"/>
    </location>
    <ligand>
        <name>Mg(2+)</name>
        <dbReference type="ChEBI" id="CHEBI:18420"/>
    </ligand>
</feature>
<dbReference type="EC" id="3.6.1.66" evidence="7"/>
<dbReference type="InterPro" id="IPR002637">
    <property type="entry name" value="RdgB/HAM1"/>
</dbReference>
<dbReference type="Proteomes" id="UP001500880">
    <property type="component" value="Unassembled WGS sequence"/>
</dbReference>
<evidence type="ECO:0000256" key="6">
    <source>
        <dbReference type="ARBA" id="ARBA00023080"/>
    </source>
</evidence>
<comment type="catalytic activity">
    <reaction evidence="7">
        <text>ITP + H2O = IMP + diphosphate + H(+)</text>
        <dbReference type="Rhea" id="RHEA:29399"/>
        <dbReference type="ChEBI" id="CHEBI:15377"/>
        <dbReference type="ChEBI" id="CHEBI:15378"/>
        <dbReference type="ChEBI" id="CHEBI:33019"/>
        <dbReference type="ChEBI" id="CHEBI:58053"/>
        <dbReference type="ChEBI" id="CHEBI:61402"/>
        <dbReference type="EC" id="3.6.1.66"/>
    </reaction>
</comment>
<dbReference type="Pfam" id="PF01725">
    <property type="entry name" value="Ham1p_like"/>
    <property type="match status" value="1"/>
</dbReference>
<keyword evidence="2 7" id="KW-0479">Metal-binding</keyword>
<feature type="active site" description="Proton acceptor" evidence="7">
    <location>
        <position position="71"/>
    </location>
</feature>
<feature type="binding site" evidence="7">
    <location>
        <position position="72"/>
    </location>
    <ligand>
        <name>substrate</name>
    </ligand>
</feature>
<comment type="subunit">
    <text evidence="7">Homodimer.</text>
</comment>
<evidence type="ECO:0000313" key="10">
    <source>
        <dbReference type="Proteomes" id="UP001500880"/>
    </source>
</evidence>
<dbReference type="CDD" id="cd00515">
    <property type="entry name" value="HAM1"/>
    <property type="match status" value="1"/>
</dbReference>
<keyword evidence="6 7" id="KW-0546">Nucleotide metabolism</keyword>
<dbReference type="Gene3D" id="3.90.950.10">
    <property type="match status" value="1"/>
</dbReference>
<dbReference type="HAMAP" id="MF_01405">
    <property type="entry name" value="Non_canon_purine_NTPase"/>
    <property type="match status" value="1"/>
</dbReference>
<keyword evidence="3 7" id="KW-0547">Nucleotide-binding</keyword>
<comment type="catalytic activity">
    <reaction evidence="7">
        <text>dITP + H2O = dIMP + diphosphate + H(+)</text>
        <dbReference type="Rhea" id="RHEA:28342"/>
        <dbReference type="ChEBI" id="CHEBI:15377"/>
        <dbReference type="ChEBI" id="CHEBI:15378"/>
        <dbReference type="ChEBI" id="CHEBI:33019"/>
        <dbReference type="ChEBI" id="CHEBI:61194"/>
        <dbReference type="ChEBI" id="CHEBI:61382"/>
        <dbReference type="EC" id="3.6.1.66"/>
    </reaction>
</comment>
<dbReference type="InterPro" id="IPR020922">
    <property type="entry name" value="dITP/XTP_pyrophosphatase"/>
</dbReference>
<feature type="binding site" evidence="7">
    <location>
        <begin position="8"/>
        <end position="13"/>
    </location>
    <ligand>
        <name>substrate</name>
    </ligand>
</feature>
<dbReference type="NCBIfam" id="NF011397">
    <property type="entry name" value="PRK14822.1"/>
    <property type="match status" value="1"/>
</dbReference>
<evidence type="ECO:0000256" key="4">
    <source>
        <dbReference type="ARBA" id="ARBA00022801"/>
    </source>
</evidence>
<sequence>MKKVILATRNQGKAAEFKDIFSSIGIEIVSLPELDETIPEIEETGDTFEANARIKAEEISKRFSLPVMSDDSGLEVDALNGSPGVYSARYAGLEKNDQKNLEKVLEELKGVEMPERSARFVCVLALARPEKETIAKRGTCEGYIGFEEKGENGFGYDPIFYPENMDRTLAELSPDEKNRISHRRHAIDRMLDYMKTNEIME</sequence>
<feature type="binding site" evidence="7">
    <location>
        <position position="177"/>
    </location>
    <ligand>
        <name>substrate</name>
    </ligand>
</feature>
<dbReference type="NCBIfam" id="TIGR00042">
    <property type="entry name" value="RdgB/HAM1 family non-canonical purine NTP pyrophosphatase"/>
    <property type="match status" value="1"/>
</dbReference>
<dbReference type="SUPFAM" id="SSF52972">
    <property type="entry name" value="ITPase-like"/>
    <property type="match status" value="1"/>
</dbReference>
<comment type="cofactor">
    <cofactor evidence="7">
        <name>Mg(2+)</name>
        <dbReference type="ChEBI" id="CHEBI:18420"/>
    </cofactor>
    <text evidence="7">Binds 1 Mg(2+) ion per subunit.</text>
</comment>
<organism evidence="9 10">
    <name type="scientific">Salinibacillus aidingensis</name>
    <dbReference type="NCBI Taxonomy" id="237684"/>
    <lineage>
        <taxon>Bacteria</taxon>
        <taxon>Bacillati</taxon>
        <taxon>Bacillota</taxon>
        <taxon>Bacilli</taxon>
        <taxon>Bacillales</taxon>
        <taxon>Bacillaceae</taxon>
        <taxon>Salinibacillus</taxon>
    </lineage>
</organism>
<evidence type="ECO:0000256" key="8">
    <source>
        <dbReference type="RuleBase" id="RU003781"/>
    </source>
</evidence>
<dbReference type="InterPro" id="IPR029001">
    <property type="entry name" value="ITPase-like_fam"/>
</dbReference>
<reference evidence="10" key="1">
    <citation type="journal article" date="2019" name="Int. J. Syst. Evol. Microbiol.">
        <title>The Global Catalogue of Microorganisms (GCM) 10K type strain sequencing project: providing services to taxonomists for standard genome sequencing and annotation.</title>
        <authorList>
            <consortium name="The Broad Institute Genomics Platform"/>
            <consortium name="The Broad Institute Genome Sequencing Center for Infectious Disease"/>
            <person name="Wu L."/>
            <person name="Ma J."/>
        </authorList>
    </citation>
    <scope>NUCLEOTIDE SEQUENCE [LARGE SCALE GENOMIC DNA]</scope>
    <source>
        <strain evidence="10">JCM 12389</strain>
    </source>
</reference>
<evidence type="ECO:0000256" key="2">
    <source>
        <dbReference type="ARBA" id="ARBA00022723"/>
    </source>
</evidence>
<dbReference type="RefSeq" id="WP_343837383.1">
    <property type="nucleotide sequence ID" value="NZ_BAAADO010000001.1"/>
</dbReference>
<feature type="binding site" evidence="7">
    <location>
        <begin position="154"/>
        <end position="157"/>
    </location>
    <ligand>
        <name>substrate</name>
    </ligand>
</feature>
<keyword evidence="4 7" id="KW-0378">Hydrolase</keyword>
<evidence type="ECO:0000313" key="9">
    <source>
        <dbReference type="EMBL" id="GAA0483695.1"/>
    </source>
</evidence>
<dbReference type="PANTHER" id="PTHR11067:SF9">
    <property type="entry name" value="INOSINE TRIPHOSPHATE PYROPHOSPHATASE"/>
    <property type="match status" value="1"/>
</dbReference>
<protein>
    <recommendedName>
        <fullName evidence="7">dITP/XTP pyrophosphatase</fullName>
        <ecNumber evidence="7">3.6.1.66</ecNumber>
    </recommendedName>
    <alternativeName>
        <fullName evidence="7">Non-canonical purine NTP pyrophosphatase</fullName>
    </alternativeName>
    <alternativeName>
        <fullName evidence="7">Non-standard purine NTP pyrophosphatase</fullName>
    </alternativeName>
    <alternativeName>
        <fullName evidence="7">Nucleoside-triphosphate diphosphatase</fullName>
    </alternativeName>
    <alternativeName>
        <fullName evidence="7">Nucleoside-triphosphate pyrophosphatase</fullName>
        <shortName evidence="7">NTPase</shortName>
    </alternativeName>
</protein>
<evidence type="ECO:0000256" key="5">
    <source>
        <dbReference type="ARBA" id="ARBA00022842"/>
    </source>
</evidence>
<keyword evidence="10" id="KW-1185">Reference proteome</keyword>
<proteinExistence type="inferred from homology"/>
<comment type="function">
    <text evidence="7">Pyrophosphatase that catalyzes the hydrolysis of nucleoside triphosphates to their monophosphate derivatives, with a high preference for the non-canonical purine nucleotides XTP (xanthosine triphosphate), dITP (deoxyinosine triphosphate) and ITP. Seems to function as a house-cleaning enzyme that removes non-canonical purine nucleotides from the nucleotide pool, thus preventing their incorporation into DNA/RNA and avoiding chromosomal lesions.</text>
</comment>
<feature type="binding site" evidence="7">
    <location>
        <begin position="182"/>
        <end position="183"/>
    </location>
    <ligand>
        <name>substrate</name>
    </ligand>
</feature>
<dbReference type="PANTHER" id="PTHR11067">
    <property type="entry name" value="INOSINE TRIPHOSPHATE PYROPHOSPHATASE/HAM1 PROTEIN"/>
    <property type="match status" value="1"/>
</dbReference>
<gene>
    <name evidence="9" type="ORF">GCM10008986_06040</name>
</gene>
<evidence type="ECO:0000256" key="3">
    <source>
        <dbReference type="ARBA" id="ARBA00022741"/>
    </source>
</evidence>
<comment type="similarity">
    <text evidence="1 7 8">Belongs to the HAM1 NTPase family.</text>
</comment>
<evidence type="ECO:0000256" key="1">
    <source>
        <dbReference type="ARBA" id="ARBA00008023"/>
    </source>
</evidence>
<name>A0ABP3KNG2_9BACI</name>
<feature type="binding site" evidence="7">
    <location>
        <position position="71"/>
    </location>
    <ligand>
        <name>Mg(2+)</name>
        <dbReference type="ChEBI" id="CHEBI:18420"/>
    </ligand>
</feature>
<comment type="caution">
    <text evidence="9">The sequence shown here is derived from an EMBL/GenBank/DDBJ whole genome shotgun (WGS) entry which is preliminary data.</text>
</comment>
<keyword evidence="5 7" id="KW-0460">Magnesium</keyword>
<accession>A0ABP3KNG2</accession>